<evidence type="ECO:0000256" key="1">
    <source>
        <dbReference type="SAM" id="SignalP"/>
    </source>
</evidence>
<keyword evidence="3" id="KW-1185">Reference proteome</keyword>
<evidence type="ECO:0000313" key="2">
    <source>
        <dbReference type="EMBL" id="PND32650.1"/>
    </source>
</evidence>
<organism evidence="2 3">
    <name type="scientific">Achromobacter pulmonis</name>
    <dbReference type="NCBI Taxonomy" id="1389932"/>
    <lineage>
        <taxon>Bacteria</taxon>
        <taxon>Pseudomonadati</taxon>
        <taxon>Pseudomonadota</taxon>
        <taxon>Betaproteobacteria</taxon>
        <taxon>Burkholderiales</taxon>
        <taxon>Alcaligenaceae</taxon>
        <taxon>Achromobacter</taxon>
    </lineage>
</organism>
<protein>
    <submittedName>
        <fullName evidence="2">DUF2946 domain-containing protein</fullName>
    </submittedName>
</protein>
<dbReference type="RefSeq" id="WP_102773768.1">
    <property type="nucleotide sequence ID" value="NZ_POQS01000004.1"/>
</dbReference>
<dbReference type="Proteomes" id="UP000235994">
    <property type="component" value="Unassembled WGS sequence"/>
</dbReference>
<gene>
    <name evidence="2" type="ORF">C1I89_16510</name>
</gene>
<name>A0A2N8KGT4_9BURK</name>
<dbReference type="InterPro" id="IPR021333">
    <property type="entry name" value="DUF2946"/>
</dbReference>
<dbReference type="Pfam" id="PF11162">
    <property type="entry name" value="DUF2946"/>
    <property type="match status" value="1"/>
</dbReference>
<feature type="chain" id="PRO_5014931951" evidence="1">
    <location>
        <begin position="32"/>
        <end position="137"/>
    </location>
</feature>
<evidence type="ECO:0000313" key="3">
    <source>
        <dbReference type="Proteomes" id="UP000235994"/>
    </source>
</evidence>
<dbReference type="AlphaFoldDB" id="A0A2N8KGT4"/>
<sequence length="137" mass="14067">MSFASFLTRPATWIALAAILWASLAPSLAHALGLPSDAHGAHRSISVDYCVGGDQAPASLTLDVPPAGDGTATDTHGDSHHCPLCRNPHADVGILPAPVPVVPAPVGRAVTYPPLFFLAAHPLHAWSAAQPRAPPAN</sequence>
<comment type="caution">
    <text evidence="2">The sequence shown here is derived from an EMBL/GenBank/DDBJ whole genome shotgun (WGS) entry which is preliminary data.</text>
</comment>
<accession>A0A2N8KGT4</accession>
<reference evidence="2 3" key="1">
    <citation type="submission" date="2018-01" db="EMBL/GenBank/DDBJ databases">
        <title>The draft genome of an aniline degradation strain ANB-1.</title>
        <authorList>
            <person name="Zhang L."/>
            <person name="Jiang J."/>
        </authorList>
    </citation>
    <scope>NUCLEOTIDE SEQUENCE [LARGE SCALE GENOMIC DNA]</scope>
    <source>
        <strain evidence="2 3">ANB-1</strain>
    </source>
</reference>
<dbReference type="EMBL" id="POQS01000004">
    <property type="protein sequence ID" value="PND32650.1"/>
    <property type="molecule type" value="Genomic_DNA"/>
</dbReference>
<proteinExistence type="predicted"/>
<feature type="signal peptide" evidence="1">
    <location>
        <begin position="1"/>
        <end position="31"/>
    </location>
</feature>
<keyword evidence="1" id="KW-0732">Signal</keyword>